<evidence type="ECO:0000313" key="2">
    <source>
        <dbReference type="Proteomes" id="UP000660265"/>
    </source>
</evidence>
<protein>
    <submittedName>
        <fullName evidence="1">Polyketide cyclase</fullName>
    </submittedName>
</protein>
<comment type="caution">
    <text evidence="1">The sequence shown here is derived from an EMBL/GenBank/DDBJ whole genome shotgun (WGS) entry which is preliminary data.</text>
</comment>
<reference evidence="2" key="1">
    <citation type="journal article" date="2019" name="Int. J. Syst. Evol. Microbiol.">
        <title>The Global Catalogue of Microorganisms (GCM) 10K type strain sequencing project: providing services to taxonomists for standard genome sequencing and annotation.</title>
        <authorList>
            <consortium name="The Broad Institute Genomics Platform"/>
            <consortium name="The Broad Institute Genome Sequencing Center for Infectious Disease"/>
            <person name="Wu L."/>
            <person name="Ma J."/>
        </authorList>
    </citation>
    <scope>NUCLEOTIDE SEQUENCE [LARGE SCALE GENOMIC DNA]</scope>
    <source>
        <strain evidence="2">CGMCC 4.7275</strain>
    </source>
</reference>
<dbReference type="InterPro" id="IPR019587">
    <property type="entry name" value="Polyketide_cyclase/dehydratase"/>
</dbReference>
<dbReference type="CDD" id="cd07821">
    <property type="entry name" value="PYR_PYL_RCAR_like"/>
    <property type="match status" value="1"/>
</dbReference>
<dbReference type="Pfam" id="PF10604">
    <property type="entry name" value="Polyketide_cyc2"/>
    <property type="match status" value="1"/>
</dbReference>
<sequence>MAVRQLRPVDVGFAESAPVRLVFSGEVSAPPGAVYRALAEETEAWPQWFTAVTAARSTPGGREVRLRMGGTFTETVLVAEPDVRYAYRVDTSSTPGALAGVEDWRLTPAGTGTRVSWTFAADGSRPFLFFLRTFRPGLGRTFTVSMRRLDRRLAASPSR</sequence>
<proteinExistence type="predicted"/>
<dbReference type="SUPFAM" id="SSF55961">
    <property type="entry name" value="Bet v1-like"/>
    <property type="match status" value="1"/>
</dbReference>
<accession>A0ABQ2DYE3</accession>
<dbReference type="RefSeq" id="WP_189105665.1">
    <property type="nucleotide sequence ID" value="NZ_BMMV01000002.1"/>
</dbReference>
<evidence type="ECO:0000313" key="1">
    <source>
        <dbReference type="EMBL" id="GGJ77198.1"/>
    </source>
</evidence>
<keyword evidence="2" id="KW-1185">Reference proteome</keyword>
<gene>
    <name evidence="1" type="ORF">GCM10011583_05680</name>
</gene>
<dbReference type="Gene3D" id="3.30.530.20">
    <property type="match status" value="1"/>
</dbReference>
<name>A0ABQ2DYE3_9ACTN</name>
<dbReference type="InterPro" id="IPR023393">
    <property type="entry name" value="START-like_dom_sf"/>
</dbReference>
<organism evidence="1 2">
    <name type="scientific">Streptomyces camponoticapitis</name>
    <dbReference type="NCBI Taxonomy" id="1616125"/>
    <lineage>
        <taxon>Bacteria</taxon>
        <taxon>Bacillati</taxon>
        <taxon>Actinomycetota</taxon>
        <taxon>Actinomycetes</taxon>
        <taxon>Kitasatosporales</taxon>
        <taxon>Streptomycetaceae</taxon>
        <taxon>Streptomyces</taxon>
    </lineage>
</organism>
<dbReference type="Proteomes" id="UP000660265">
    <property type="component" value="Unassembled WGS sequence"/>
</dbReference>
<dbReference type="EMBL" id="BMMV01000002">
    <property type="protein sequence ID" value="GGJ77198.1"/>
    <property type="molecule type" value="Genomic_DNA"/>
</dbReference>